<gene>
    <name evidence="3" type="ORF">Tci_063917</name>
</gene>
<dbReference type="AlphaFoldDB" id="A0A6L2P2U0"/>
<proteinExistence type="predicted"/>
<sequence length="337" mass="38248">MIATAKLLMLNRNEFELWKMRIEQYFLMIDYALWEVILNGDSPSPTRSVDGVETPYPPTTVKEKLARKNELKARGTLLMALLNEHQLKFNSYKTVKSLLKAIKKRFGVNTSHGVSAANSKTNASNLPNVNSLSDAVIYSFFASQSNNPQLDNKDLKQIDPDDLEEMNLKWQMAMLTIRARIFLKKKRRNLCVKGTETIGFDKTKAITELRKKFEKAKKERDDLKLTLEKFQDSSKNLSRLLDSQQSDKSKTGLGYDSQGFDSPVLENQVNEKYNIGEGYHAVLPPYTGNFMPLKSDLVFADEHVVNESVTSLLNITKSKVKTSETKLKNVSAPIIED</sequence>
<accession>A0A6L2P2U0</accession>
<comment type="caution">
    <text evidence="3">The sequence shown here is derived from an EMBL/GenBank/DDBJ whole genome shotgun (WGS) entry which is preliminary data.</text>
</comment>
<feature type="region of interest" description="Disordered" evidence="2">
    <location>
        <begin position="238"/>
        <end position="259"/>
    </location>
</feature>
<evidence type="ECO:0000256" key="2">
    <source>
        <dbReference type="SAM" id="MobiDB-lite"/>
    </source>
</evidence>
<feature type="coiled-coil region" evidence="1">
    <location>
        <begin position="206"/>
        <end position="233"/>
    </location>
</feature>
<dbReference type="EMBL" id="BKCJ010010518">
    <property type="protein sequence ID" value="GEU91939.1"/>
    <property type="molecule type" value="Genomic_DNA"/>
</dbReference>
<reference evidence="3" key="1">
    <citation type="journal article" date="2019" name="Sci. Rep.">
        <title>Draft genome of Tanacetum cinerariifolium, the natural source of mosquito coil.</title>
        <authorList>
            <person name="Yamashiro T."/>
            <person name="Shiraishi A."/>
            <person name="Satake H."/>
            <person name="Nakayama K."/>
        </authorList>
    </citation>
    <scope>NUCLEOTIDE SEQUENCE</scope>
</reference>
<protein>
    <submittedName>
        <fullName evidence="3">Uncharacterized protein</fullName>
    </submittedName>
</protein>
<evidence type="ECO:0000313" key="3">
    <source>
        <dbReference type="EMBL" id="GEU91939.1"/>
    </source>
</evidence>
<keyword evidence="1" id="KW-0175">Coiled coil</keyword>
<evidence type="ECO:0000256" key="1">
    <source>
        <dbReference type="SAM" id="Coils"/>
    </source>
</evidence>
<name>A0A6L2P2U0_TANCI</name>
<organism evidence="3">
    <name type="scientific">Tanacetum cinerariifolium</name>
    <name type="common">Dalmatian daisy</name>
    <name type="synonym">Chrysanthemum cinerariifolium</name>
    <dbReference type="NCBI Taxonomy" id="118510"/>
    <lineage>
        <taxon>Eukaryota</taxon>
        <taxon>Viridiplantae</taxon>
        <taxon>Streptophyta</taxon>
        <taxon>Embryophyta</taxon>
        <taxon>Tracheophyta</taxon>
        <taxon>Spermatophyta</taxon>
        <taxon>Magnoliopsida</taxon>
        <taxon>eudicotyledons</taxon>
        <taxon>Gunneridae</taxon>
        <taxon>Pentapetalae</taxon>
        <taxon>asterids</taxon>
        <taxon>campanulids</taxon>
        <taxon>Asterales</taxon>
        <taxon>Asteraceae</taxon>
        <taxon>Asteroideae</taxon>
        <taxon>Anthemideae</taxon>
        <taxon>Anthemidinae</taxon>
        <taxon>Tanacetum</taxon>
    </lineage>
</organism>